<sequence>MSKQKSGDTPMTIYKNPSYSTQERVADLLSQMTLEEKIAQLGAQWLLLDENGDHSERELEMTSSHEQKTVKEKLQYGLGQITRPLGTHVVTPQQGVQALNQLQKYLVEETRLGIPAMSHEECLVGLMAKDATLYPSSLNYGHTWNPELVEQAAQDIGRQARAVGAKQGLAPVLDVSRDVRWGRTEETLGEDPYHVGVMASHYVKGLQGPKRDLLATLKHYVGHSASEGARNHAPVNLGFKELNDTFMLPFEMAVKVANAGSVMPAYHDIDGEPCHSSHYLLTEVLREQWGFDGLIVADYGGVDLLKAHHAVAQDSTEAAALAFNAGLDVELPDDACSNKLHQALELGLMTHEKLDEIVSRILTFKFDLGLFENPYTELPKEAIHNQHSTETAYQVASESIVLLKNDGTLPLDRNQSIALVGATADDPLALLGGYSFPVHLILSGDESSERVAKSIKEALSERMPNLSYAKGCDILTQRHANAPVFPGDVDMAVAQASESPVSMDATGIAQATSLVEQNDVAIVCVGDLAGLFQTGTVGEGSDADSLDLPGVQQQLIDHALDTGKRVVVLVTGGRPYNLGRAEEEAAAIVYGWAPGQEGANALADMLVGDTNPSGKLTVSIPKSVGAVPYFYNHKLKSAGTPIAYHFGSRYNFGHGLSYSEFDYSDFHVEQTELKATDTVRVSCNISNTSTRDGAEVVQLYSRDVLSTVVRPVKELKGFKKVELTAGETKRVVFELPVDMLNFTNAKHQRVVEGGEFNLMIGRSSNEIVFNQVINVEKGTFVLPKHWRMVCNAYAE</sequence>
<dbReference type="SMART" id="SM01217">
    <property type="entry name" value="Fn3_like"/>
    <property type="match status" value="1"/>
</dbReference>
<dbReference type="Pfam" id="PF00933">
    <property type="entry name" value="Glyco_hydro_3"/>
    <property type="match status" value="1"/>
</dbReference>
<name>A0ABT7Y422_9VIBR</name>
<accession>A0ABT7Y422</accession>
<organism evidence="4 5">
    <name type="scientific">Vibrio agarivorans</name>
    <dbReference type="NCBI Taxonomy" id="153622"/>
    <lineage>
        <taxon>Bacteria</taxon>
        <taxon>Pseudomonadati</taxon>
        <taxon>Pseudomonadota</taxon>
        <taxon>Gammaproteobacteria</taxon>
        <taxon>Vibrionales</taxon>
        <taxon>Vibrionaceae</taxon>
        <taxon>Vibrio</taxon>
    </lineage>
</organism>
<dbReference type="PRINTS" id="PR00133">
    <property type="entry name" value="GLHYDRLASE3"/>
</dbReference>
<dbReference type="InterPro" id="IPR050288">
    <property type="entry name" value="Cellulose_deg_GH3"/>
</dbReference>
<keyword evidence="5" id="KW-1185">Reference proteome</keyword>
<evidence type="ECO:0000256" key="2">
    <source>
        <dbReference type="ARBA" id="ARBA00022801"/>
    </source>
</evidence>
<dbReference type="Gene3D" id="3.40.50.1700">
    <property type="entry name" value="Glycoside hydrolase family 3 C-terminal domain"/>
    <property type="match status" value="1"/>
</dbReference>
<protein>
    <submittedName>
        <fullName evidence="4">Glycoside hydrolase family 3 N-terminal domain-containing protein</fullName>
    </submittedName>
</protein>
<reference evidence="4" key="1">
    <citation type="submission" date="2024-05" db="EMBL/GenBank/DDBJ databases">
        <title>Genome Sequences of Four Agar- Degrading Marine Bacteria.</title>
        <authorList>
            <person name="Phillips E.K."/>
            <person name="Shaffer J.C."/>
            <person name="Henson M.W."/>
            <person name="Temperton B."/>
            <person name="Thrash C.J."/>
            <person name="Martin M.O."/>
        </authorList>
    </citation>
    <scope>NUCLEOTIDE SEQUENCE</scope>
    <source>
        <strain evidence="4">EKP203</strain>
    </source>
</reference>
<dbReference type="Pfam" id="PF01915">
    <property type="entry name" value="Glyco_hydro_3_C"/>
    <property type="match status" value="1"/>
</dbReference>
<dbReference type="InterPro" id="IPR036881">
    <property type="entry name" value="Glyco_hydro_3_C_sf"/>
</dbReference>
<dbReference type="InterPro" id="IPR013783">
    <property type="entry name" value="Ig-like_fold"/>
</dbReference>
<feature type="domain" description="Fibronectin type III-like" evidence="3">
    <location>
        <begin position="695"/>
        <end position="764"/>
    </location>
</feature>
<comment type="caution">
    <text evidence="4">The sequence shown here is derived from an EMBL/GenBank/DDBJ whole genome shotgun (WGS) entry which is preliminary data.</text>
</comment>
<proteinExistence type="inferred from homology"/>
<dbReference type="SUPFAM" id="SSF52279">
    <property type="entry name" value="Beta-D-glucan exohydrolase, C-terminal domain"/>
    <property type="match status" value="1"/>
</dbReference>
<dbReference type="InterPro" id="IPR001764">
    <property type="entry name" value="Glyco_hydro_3_N"/>
</dbReference>
<dbReference type="Gene3D" id="3.20.20.300">
    <property type="entry name" value="Glycoside hydrolase, family 3, N-terminal domain"/>
    <property type="match status" value="1"/>
</dbReference>
<dbReference type="EMBL" id="JAUEOZ010000002">
    <property type="protein sequence ID" value="MDN2482799.1"/>
    <property type="molecule type" value="Genomic_DNA"/>
</dbReference>
<comment type="similarity">
    <text evidence="1">Belongs to the glycosyl hydrolase 3 family.</text>
</comment>
<dbReference type="InterPro" id="IPR036962">
    <property type="entry name" value="Glyco_hydro_3_N_sf"/>
</dbReference>
<dbReference type="InterPro" id="IPR026891">
    <property type="entry name" value="Fn3-like"/>
</dbReference>
<dbReference type="PANTHER" id="PTHR42715">
    <property type="entry name" value="BETA-GLUCOSIDASE"/>
    <property type="match status" value="1"/>
</dbReference>
<dbReference type="RefSeq" id="WP_289962849.1">
    <property type="nucleotide sequence ID" value="NZ_JAUEOZ010000002.1"/>
</dbReference>
<evidence type="ECO:0000259" key="3">
    <source>
        <dbReference type="SMART" id="SM01217"/>
    </source>
</evidence>
<dbReference type="GO" id="GO:0016787">
    <property type="term" value="F:hydrolase activity"/>
    <property type="evidence" value="ECO:0007669"/>
    <property type="project" value="UniProtKB-KW"/>
</dbReference>
<evidence type="ECO:0000256" key="1">
    <source>
        <dbReference type="ARBA" id="ARBA00005336"/>
    </source>
</evidence>
<dbReference type="InterPro" id="IPR002772">
    <property type="entry name" value="Glyco_hydro_3_C"/>
</dbReference>
<evidence type="ECO:0000313" key="4">
    <source>
        <dbReference type="EMBL" id="MDN2482799.1"/>
    </source>
</evidence>
<dbReference type="SUPFAM" id="SSF51445">
    <property type="entry name" value="(Trans)glycosidases"/>
    <property type="match status" value="1"/>
</dbReference>
<dbReference type="Proteomes" id="UP001169719">
    <property type="component" value="Unassembled WGS sequence"/>
</dbReference>
<keyword evidence="2 4" id="KW-0378">Hydrolase</keyword>
<dbReference type="PANTHER" id="PTHR42715:SF10">
    <property type="entry name" value="BETA-GLUCOSIDASE"/>
    <property type="match status" value="1"/>
</dbReference>
<evidence type="ECO:0000313" key="5">
    <source>
        <dbReference type="Proteomes" id="UP001169719"/>
    </source>
</evidence>
<dbReference type="Pfam" id="PF14310">
    <property type="entry name" value="Fn3-like"/>
    <property type="match status" value="1"/>
</dbReference>
<dbReference type="InterPro" id="IPR017853">
    <property type="entry name" value="GH"/>
</dbReference>
<dbReference type="Gene3D" id="2.60.40.10">
    <property type="entry name" value="Immunoglobulins"/>
    <property type="match status" value="1"/>
</dbReference>
<gene>
    <name evidence="4" type="ORF">QWJ08_15775</name>
</gene>